<keyword evidence="8" id="KW-1185">Reference proteome</keyword>
<dbReference type="PROSITE" id="PS50043">
    <property type="entry name" value="HTH_LUXR_2"/>
    <property type="match status" value="1"/>
</dbReference>
<dbReference type="PANTHER" id="PTHR44688:SF16">
    <property type="entry name" value="DNA-BINDING TRANSCRIPTIONAL ACTIVATOR DEVR_DOSR"/>
    <property type="match status" value="1"/>
</dbReference>
<dbReference type="InterPro" id="IPR000792">
    <property type="entry name" value="Tscrpt_reg_LuxR_C"/>
</dbReference>
<dbReference type="InterPro" id="IPR000700">
    <property type="entry name" value="PAS-assoc_C"/>
</dbReference>
<keyword evidence="3" id="KW-0804">Transcription</keyword>
<evidence type="ECO:0008006" key="9">
    <source>
        <dbReference type="Google" id="ProtNLM"/>
    </source>
</evidence>
<dbReference type="InterPro" id="IPR016032">
    <property type="entry name" value="Sig_transdc_resp-reg_C-effctor"/>
</dbReference>
<dbReference type="CDD" id="cd00130">
    <property type="entry name" value="PAS"/>
    <property type="match status" value="1"/>
</dbReference>
<dbReference type="InterPro" id="IPR035965">
    <property type="entry name" value="PAS-like_dom_sf"/>
</dbReference>
<dbReference type="GO" id="GO:0003677">
    <property type="term" value="F:DNA binding"/>
    <property type="evidence" value="ECO:0007669"/>
    <property type="project" value="UniProtKB-KW"/>
</dbReference>
<dbReference type="Proteomes" id="UP000220133">
    <property type="component" value="Chromosome"/>
</dbReference>
<evidence type="ECO:0000259" key="4">
    <source>
        <dbReference type="PROSITE" id="PS50043"/>
    </source>
</evidence>
<evidence type="ECO:0000313" key="7">
    <source>
        <dbReference type="EMBL" id="ATL46176.1"/>
    </source>
</evidence>
<dbReference type="EMBL" id="CP023777">
    <property type="protein sequence ID" value="ATL46176.1"/>
    <property type="molecule type" value="Genomic_DNA"/>
</dbReference>
<dbReference type="Pfam" id="PF00196">
    <property type="entry name" value="GerE"/>
    <property type="match status" value="1"/>
</dbReference>
<dbReference type="PRINTS" id="PR00038">
    <property type="entry name" value="HTHLUXR"/>
</dbReference>
<dbReference type="InterPro" id="IPR000014">
    <property type="entry name" value="PAS"/>
</dbReference>
<keyword evidence="1" id="KW-0805">Transcription regulation</keyword>
<evidence type="ECO:0000259" key="6">
    <source>
        <dbReference type="PROSITE" id="PS50113"/>
    </source>
</evidence>
<dbReference type="SUPFAM" id="SSF55785">
    <property type="entry name" value="PYP-like sensor domain (PAS domain)"/>
    <property type="match status" value="1"/>
</dbReference>
<evidence type="ECO:0000256" key="3">
    <source>
        <dbReference type="ARBA" id="ARBA00023163"/>
    </source>
</evidence>
<name>A0A291QQG4_9BACT</name>
<dbReference type="Gene3D" id="3.30.450.20">
    <property type="entry name" value="PAS domain"/>
    <property type="match status" value="1"/>
</dbReference>
<dbReference type="SMART" id="SM00086">
    <property type="entry name" value="PAC"/>
    <property type="match status" value="1"/>
</dbReference>
<organism evidence="7 8">
    <name type="scientific">Chitinophaga caeni</name>
    <dbReference type="NCBI Taxonomy" id="2029983"/>
    <lineage>
        <taxon>Bacteria</taxon>
        <taxon>Pseudomonadati</taxon>
        <taxon>Bacteroidota</taxon>
        <taxon>Chitinophagia</taxon>
        <taxon>Chitinophagales</taxon>
        <taxon>Chitinophagaceae</taxon>
        <taxon>Chitinophaga</taxon>
    </lineage>
</organism>
<dbReference type="PROSITE" id="PS50113">
    <property type="entry name" value="PAC"/>
    <property type="match status" value="1"/>
</dbReference>
<sequence length="254" mass="29772">MEKLILNEAQKIWTEIGQHKTPGELKLEVELYKKLINFFQVGDYYYMVFNPPEMVIEYASDSMTQHLGYSKEEFNLEKLMEIIHPDDLPNFINFEATVTKFWQQLPPGKVMKYKSRYDYRIRKKNGAYIRILQQIITIQSDEEGAVLRTFVVHTDITHLKTTNKMMLSFIGMEGEPSYIDVKPEKRFSTTKELLTKREREILLLISRYHTSAEIADLLSISILTVSTHRKNIFKKTGTKTPLQLITLALEKGWI</sequence>
<dbReference type="AlphaFoldDB" id="A0A291QQG4"/>
<dbReference type="KEGG" id="cbae:COR50_02775"/>
<reference evidence="7 8" key="1">
    <citation type="submission" date="2017-10" db="EMBL/GenBank/DDBJ databases">
        <title>Paenichitinophaga pekingensis gen. nov., sp. nov., isolated from activated sludge.</title>
        <authorList>
            <person name="Jin D."/>
            <person name="Kong X."/>
            <person name="Deng Y."/>
            <person name="Bai Z."/>
        </authorList>
    </citation>
    <scope>NUCLEOTIDE SEQUENCE [LARGE SCALE GENOMIC DNA]</scope>
    <source>
        <strain evidence="7 8">13</strain>
    </source>
</reference>
<feature type="domain" description="PAC" evidence="6">
    <location>
        <begin position="115"/>
        <end position="168"/>
    </location>
</feature>
<evidence type="ECO:0000313" key="8">
    <source>
        <dbReference type="Proteomes" id="UP000220133"/>
    </source>
</evidence>
<keyword evidence="2" id="KW-0238">DNA-binding</keyword>
<dbReference type="InterPro" id="IPR036388">
    <property type="entry name" value="WH-like_DNA-bd_sf"/>
</dbReference>
<dbReference type="GO" id="GO:0006355">
    <property type="term" value="P:regulation of DNA-templated transcription"/>
    <property type="evidence" value="ECO:0007669"/>
    <property type="project" value="InterPro"/>
</dbReference>
<dbReference type="RefSeq" id="WP_098192565.1">
    <property type="nucleotide sequence ID" value="NZ_CP023777.1"/>
</dbReference>
<dbReference type="InterPro" id="IPR013655">
    <property type="entry name" value="PAS_fold_3"/>
</dbReference>
<evidence type="ECO:0000256" key="1">
    <source>
        <dbReference type="ARBA" id="ARBA00023015"/>
    </source>
</evidence>
<dbReference type="PANTHER" id="PTHR44688">
    <property type="entry name" value="DNA-BINDING TRANSCRIPTIONAL ACTIVATOR DEVR_DOSR"/>
    <property type="match status" value="1"/>
</dbReference>
<dbReference type="SUPFAM" id="SSF46894">
    <property type="entry name" value="C-terminal effector domain of the bipartite response regulators"/>
    <property type="match status" value="1"/>
</dbReference>
<gene>
    <name evidence="7" type="ORF">COR50_02775</name>
</gene>
<dbReference type="Pfam" id="PF08447">
    <property type="entry name" value="PAS_3"/>
    <property type="match status" value="1"/>
</dbReference>
<feature type="domain" description="PAS" evidence="5">
    <location>
        <begin position="56"/>
        <end position="87"/>
    </location>
</feature>
<dbReference type="SMART" id="SM00421">
    <property type="entry name" value="HTH_LUXR"/>
    <property type="match status" value="1"/>
</dbReference>
<protein>
    <recommendedName>
        <fullName evidence="9">Helix-turn-helix transcriptional regulator</fullName>
    </recommendedName>
</protein>
<feature type="domain" description="HTH luxR-type" evidence="4">
    <location>
        <begin position="187"/>
        <end position="252"/>
    </location>
</feature>
<dbReference type="OrthoDB" id="965844at2"/>
<dbReference type="InterPro" id="IPR001610">
    <property type="entry name" value="PAC"/>
</dbReference>
<evidence type="ECO:0000259" key="5">
    <source>
        <dbReference type="PROSITE" id="PS50112"/>
    </source>
</evidence>
<dbReference type="Gene3D" id="1.10.10.10">
    <property type="entry name" value="Winged helix-like DNA-binding domain superfamily/Winged helix DNA-binding domain"/>
    <property type="match status" value="1"/>
</dbReference>
<dbReference type="CDD" id="cd06170">
    <property type="entry name" value="LuxR_C_like"/>
    <property type="match status" value="1"/>
</dbReference>
<dbReference type="PROSITE" id="PS50112">
    <property type="entry name" value="PAS"/>
    <property type="match status" value="1"/>
</dbReference>
<proteinExistence type="predicted"/>
<evidence type="ECO:0000256" key="2">
    <source>
        <dbReference type="ARBA" id="ARBA00023125"/>
    </source>
</evidence>
<accession>A0A291QQG4</accession>